<dbReference type="Pfam" id="PF10005">
    <property type="entry name" value="Zn_ribbon_DZR_6"/>
    <property type="match status" value="1"/>
</dbReference>
<evidence type="ECO:0000313" key="3">
    <source>
        <dbReference type="Proteomes" id="UP000289784"/>
    </source>
</evidence>
<feature type="domain" description="Zinc-ribbon" evidence="1">
    <location>
        <begin position="3"/>
        <end position="94"/>
    </location>
</feature>
<comment type="caution">
    <text evidence="2">The sequence shown here is derived from an EMBL/GenBank/DDBJ whole genome shotgun (WGS) entry which is preliminary data.</text>
</comment>
<reference evidence="2 3" key="1">
    <citation type="submission" date="2019-01" db="EMBL/GenBank/DDBJ databases">
        <title>Pseudoxanthomonas composti sp. nov., isolated from compost.</title>
        <authorList>
            <person name="Yang G."/>
        </authorList>
    </citation>
    <scope>NUCLEOTIDE SEQUENCE [LARGE SCALE GENOMIC DNA]</scope>
    <source>
        <strain evidence="2 3">GSS15</strain>
    </source>
</reference>
<dbReference type="PIRSF" id="PIRSF012641">
    <property type="entry name" value="UCP012641"/>
    <property type="match status" value="1"/>
</dbReference>
<keyword evidence="3" id="KW-1185">Reference proteome</keyword>
<dbReference type="AlphaFoldDB" id="A0A4Q1JVP4"/>
<evidence type="ECO:0000313" key="2">
    <source>
        <dbReference type="EMBL" id="RXR04289.1"/>
    </source>
</evidence>
<dbReference type="Pfam" id="PF15887">
    <property type="entry name" value="Peptidase_Mx"/>
    <property type="match status" value="1"/>
</dbReference>
<accession>A0A4Q1JVP4</accession>
<dbReference type="EMBL" id="SAWZ01000006">
    <property type="protein sequence ID" value="RXR04289.1"/>
    <property type="molecule type" value="Genomic_DNA"/>
</dbReference>
<evidence type="ECO:0000259" key="1">
    <source>
        <dbReference type="Pfam" id="PF10005"/>
    </source>
</evidence>
<sequence length="355" mass="40236">MKLFTCDACGQVIYFENSRCLRCSARLGFDPGQARMVAVAVVDDQRLIDLREGTRRLKLCANAEHDACNWLLDHADTGSLCRACRHNRTIPDLSYGPHLDAWRRIEVAKKRLFYTILRLRLPAPPPGTPGAEALVFDFLAEPPHGPKVMTGHDKGLITLSLDEADDAKRESTRIRLGEPYRTLLGHFRHEVGHYYWARLVRDAGQEELTRCRALFGDERRDYAQALQAYYDHGAPQDWQRCHVSAYATMHPWEDWAETWAHYFHMVDTLEMAGAFGLRVAPDLAGGAMEAQIDFDPHCVEDIHRIIDAWLPLTYAVNSINRAMGLPDLYPFVITAAVKEKLAYIHALVRRAAGDA</sequence>
<dbReference type="InterPro" id="IPR011201">
    <property type="entry name" value="Zinc-ribbon_6_bact"/>
</dbReference>
<dbReference type="Proteomes" id="UP000289784">
    <property type="component" value="Unassembled WGS sequence"/>
</dbReference>
<dbReference type="OrthoDB" id="256753at2"/>
<name>A0A4Q1JVP4_9GAMM</name>
<dbReference type="RefSeq" id="WP_129471560.1">
    <property type="nucleotide sequence ID" value="NZ_SAWZ01000006.1"/>
</dbReference>
<protein>
    <recommendedName>
        <fullName evidence="1">Zinc-ribbon domain-containing protein</fullName>
    </recommendedName>
</protein>
<proteinExistence type="predicted"/>
<organism evidence="2 3">
    <name type="scientific">Pseudoxanthomonas composti</name>
    <dbReference type="NCBI Taxonomy" id="2137479"/>
    <lineage>
        <taxon>Bacteria</taxon>
        <taxon>Pseudomonadati</taxon>
        <taxon>Pseudomonadota</taxon>
        <taxon>Gammaproteobacteria</taxon>
        <taxon>Lysobacterales</taxon>
        <taxon>Lysobacteraceae</taxon>
        <taxon>Pseudoxanthomonas</taxon>
    </lineage>
</organism>
<gene>
    <name evidence="2" type="ORF">EPA99_12460</name>
</gene>
<dbReference type="InterPro" id="IPR031321">
    <property type="entry name" value="UCP012641"/>
</dbReference>